<feature type="transmembrane region" description="Helical" evidence="1">
    <location>
        <begin position="12"/>
        <end position="33"/>
    </location>
</feature>
<gene>
    <name evidence="2" type="ORF">I7I53_01696</name>
</gene>
<dbReference type="AlphaFoldDB" id="A0A8A1LK32"/>
<dbReference type="Proteomes" id="UP000663419">
    <property type="component" value="Chromosome 3"/>
</dbReference>
<evidence type="ECO:0000313" key="2">
    <source>
        <dbReference type="EMBL" id="QSS54211.1"/>
    </source>
</evidence>
<protein>
    <submittedName>
        <fullName evidence="2">Uncharacterized protein</fullName>
    </submittedName>
</protein>
<name>A0A8A1LK32_AJEC8</name>
<reference evidence="2" key="1">
    <citation type="submission" date="2021-01" db="EMBL/GenBank/DDBJ databases">
        <title>Chromosome-level genome assembly of a human fungal pathogen reveals clustering of transcriptionally co-regulated genes.</title>
        <authorList>
            <person name="Voorhies M."/>
            <person name="Cohen S."/>
            <person name="Shea T.P."/>
            <person name="Petrus S."/>
            <person name="Munoz J.F."/>
            <person name="Poplawski S."/>
            <person name="Goldman W.E."/>
            <person name="Michael T."/>
            <person name="Cuomo C.A."/>
            <person name="Sil A."/>
            <person name="Beyhan S."/>
        </authorList>
    </citation>
    <scope>NUCLEOTIDE SEQUENCE</scope>
    <source>
        <strain evidence="2">H88</strain>
    </source>
</reference>
<evidence type="ECO:0000256" key="1">
    <source>
        <dbReference type="SAM" id="Phobius"/>
    </source>
</evidence>
<keyword evidence="1" id="KW-0812">Transmembrane</keyword>
<dbReference type="VEuPathDB" id="FungiDB:I7I53_01696"/>
<dbReference type="EMBL" id="CP069104">
    <property type="protein sequence ID" value="QSS54211.1"/>
    <property type="molecule type" value="Genomic_DNA"/>
</dbReference>
<organism evidence="2 3">
    <name type="scientific">Ajellomyces capsulatus (strain H88)</name>
    <name type="common">Darling's disease fungus</name>
    <name type="synonym">Histoplasma capsulatum</name>
    <dbReference type="NCBI Taxonomy" id="544711"/>
    <lineage>
        <taxon>Eukaryota</taxon>
        <taxon>Fungi</taxon>
        <taxon>Dikarya</taxon>
        <taxon>Ascomycota</taxon>
        <taxon>Pezizomycotina</taxon>
        <taxon>Eurotiomycetes</taxon>
        <taxon>Eurotiomycetidae</taxon>
        <taxon>Onygenales</taxon>
        <taxon>Ajellomycetaceae</taxon>
        <taxon>Histoplasma</taxon>
    </lineage>
</organism>
<proteinExistence type="predicted"/>
<accession>A0A8A1LK32</accession>
<evidence type="ECO:0000313" key="3">
    <source>
        <dbReference type="Proteomes" id="UP000663419"/>
    </source>
</evidence>
<keyword evidence="1" id="KW-1133">Transmembrane helix</keyword>
<sequence>MDCVSTKTVESVRLLISLLYHLPVFSLTPFTNFDDYDTLISFYFCLLVHLWLLSFVHCDPGPIPFFIVHALKRHLVQTRPYLCAPKHHLIRYSIYTLWRLQNLQNEA</sequence>
<keyword evidence="1" id="KW-0472">Membrane</keyword>